<keyword evidence="2" id="KW-1185">Reference proteome</keyword>
<evidence type="ECO:0000313" key="1">
    <source>
        <dbReference type="EMBL" id="CCI41033.1"/>
    </source>
</evidence>
<dbReference type="EMBL" id="CAIX01000014">
    <property type="protein sequence ID" value="CCI41033.1"/>
    <property type="molecule type" value="Genomic_DNA"/>
</dbReference>
<dbReference type="InParanoid" id="A0A024G2F4"/>
<sequence length="104" mass="12156">MTCSIASMLHRFYQDSASQQGTRSISQRAFNRIVIKWSYCTNSALSNHQTYRVVVVYAKFGLLFTKNYHRHVASLHYAHICSRMRIWSTHTDESHLIDTTDMLI</sequence>
<protein>
    <submittedName>
        <fullName evidence="1">Uncharacterized protein</fullName>
    </submittedName>
</protein>
<accession>A0A024G2F4</accession>
<reference evidence="1 2" key="1">
    <citation type="submission" date="2012-05" db="EMBL/GenBank/DDBJ databases">
        <title>Recombination and specialization in a pathogen metapopulation.</title>
        <authorList>
            <person name="Gardiner A."/>
            <person name="Kemen E."/>
            <person name="Schultz-Larsen T."/>
            <person name="MacLean D."/>
            <person name="Van Oosterhout C."/>
            <person name="Jones J.D.G."/>
        </authorList>
    </citation>
    <scope>NUCLEOTIDE SEQUENCE [LARGE SCALE GENOMIC DNA]</scope>
    <source>
        <strain evidence="1 2">Ac Nc2</strain>
    </source>
</reference>
<proteinExistence type="predicted"/>
<dbReference type="Proteomes" id="UP000053237">
    <property type="component" value="Unassembled WGS sequence"/>
</dbReference>
<evidence type="ECO:0000313" key="2">
    <source>
        <dbReference type="Proteomes" id="UP000053237"/>
    </source>
</evidence>
<dbReference type="AlphaFoldDB" id="A0A024G2F4"/>
<organism evidence="1 2">
    <name type="scientific">Albugo candida</name>
    <dbReference type="NCBI Taxonomy" id="65357"/>
    <lineage>
        <taxon>Eukaryota</taxon>
        <taxon>Sar</taxon>
        <taxon>Stramenopiles</taxon>
        <taxon>Oomycota</taxon>
        <taxon>Peronosporomycetes</taxon>
        <taxon>Albuginales</taxon>
        <taxon>Albuginaceae</taxon>
        <taxon>Albugo</taxon>
    </lineage>
</organism>
<name>A0A024G2F4_9STRA</name>
<comment type="caution">
    <text evidence="1">The sequence shown here is derived from an EMBL/GenBank/DDBJ whole genome shotgun (WGS) entry which is preliminary data.</text>
</comment>
<gene>
    <name evidence="1" type="ORF">BN9_018170</name>
</gene>